<evidence type="ECO:0000313" key="2">
    <source>
        <dbReference type="Proteomes" id="UP000516437"/>
    </source>
</evidence>
<comment type="caution">
    <text evidence="1">The sequence shown here is derived from an EMBL/GenBank/DDBJ whole genome shotgun (WGS) entry which is preliminary data.</text>
</comment>
<reference evidence="1 2" key="1">
    <citation type="journal article" date="2019" name="Plant Biotechnol. J.">
        <title>The red bayberry genome and genetic basis of sex determination.</title>
        <authorList>
            <person name="Jia H.M."/>
            <person name="Jia H.J."/>
            <person name="Cai Q.L."/>
            <person name="Wang Y."/>
            <person name="Zhao H.B."/>
            <person name="Yang W.F."/>
            <person name="Wang G.Y."/>
            <person name="Li Y.H."/>
            <person name="Zhan D.L."/>
            <person name="Shen Y.T."/>
            <person name="Niu Q.F."/>
            <person name="Chang L."/>
            <person name="Qiu J."/>
            <person name="Zhao L."/>
            <person name="Xie H.B."/>
            <person name="Fu W.Y."/>
            <person name="Jin J."/>
            <person name="Li X.W."/>
            <person name="Jiao Y."/>
            <person name="Zhou C.C."/>
            <person name="Tu T."/>
            <person name="Chai C.Y."/>
            <person name="Gao J.L."/>
            <person name="Fan L.J."/>
            <person name="van de Weg E."/>
            <person name="Wang J.Y."/>
            <person name="Gao Z.S."/>
        </authorList>
    </citation>
    <scope>NUCLEOTIDE SEQUENCE [LARGE SCALE GENOMIC DNA]</scope>
    <source>
        <tissue evidence="1">Leaves</tissue>
    </source>
</reference>
<dbReference type="Proteomes" id="UP000516437">
    <property type="component" value="Chromosome 2"/>
</dbReference>
<evidence type="ECO:0000313" key="1">
    <source>
        <dbReference type="EMBL" id="KAB1223739.1"/>
    </source>
</evidence>
<keyword evidence="2" id="KW-1185">Reference proteome</keyword>
<organism evidence="1 2">
    <name type="scientific">Morella rubra</name>
    <name type="common">Chinese bayberry</name>
    <dbReference type="NCBI Taxonomy" id="262757"/>
    <lineage>
        <taxon>Eukaryota</taxon>
        <taxon>Viridiplantae</taxon>
        <taxon>Streptophyta</taxon>
        <taxon>Embryophyta</taxon>
        <taxon>Tracheophyta</taxon>
        <taxon>Spermatophyta</taxon>
        <taxon>Magnoliopsida</taxon>
        <taxon>eudicotyledons</taxon>
        <taxon>Gunneridae</taxon>
        <taxon>Pentapetalae</taxon>
        <taxon>rosids</taxon>
        <taxon>fabids</taxon>
        <taxon>Fagales</taxon>
        <taxon>Myricaceae</taxon>
        <taxon>Morella</taxon>
    </lineage>
</organism>
<sequence length="103" mass="10820">MLGVDPLVEVVSVESPSDLGGVGKGELGVDPLVEIVSVESPSDLGGVGKGYEKDLMSLFAALERDREQSSLVTPRRNNGKLARELKCLESSINYNGKSASSKG</sequence>
<dbReference type="OrthoDB" id="1752133at2759"/>
<name>A0A6A1WEN2_9ROSI</name>
<dbReference type="EMBL" id="RXIC02000020">
    <property type="protein sequence ID" value="KAB1223739.1"/>
    <property type="molecule type" value="Genomic_DNA"/>
</dbReference>
<proteinExistence type="predicted"/>
<protein>
    <submittedName>
        <fullName evidence="1">Uncharacterized protein</fullName>
    </submittedName>
</protein>
<gene>
    <name evidence="1" type="ORF">CJ030_MR2G016676</name>
</gene>
<accession>A0A6A1WEN2</accession>
<dbReference type="AlphaFoldDB" id="A0A6A1WEN2"/>